<dbReference type="EMBL" id="RPFJ01000011">
    <property type="protein sequence ID" value="RPD96536.1"/>
    <property type="molecule type" value="Genomic_DNA"/>
</dbReference>
<accession>A0A3N4NU33</accession>
<reference evidence="1 2" key="1">
    <citation type="submission" date="2018-11" db="EMBL/GenBank/DDBJ databases">
        <title>Aureibaculum marinum gen. nov., sp. nov., a member of the family Flavobacteriaceae isolated from the Bohai Sea.</title>
        <authorList>
            <person name="Ji X."/>
        </authorList>
    </citation>
    <scope>NUCLEOTIDE SEQUENCE [LARGE SCALE GENOMIC DNA]</scope>
    <source>
        <strain evidence="1 2">BH-SD17</strain>
    </source>
</reference>
<organism evidence="1 2">
    <name type="scientific">Aureibaculum marinum</name>
    <dbReference type="NCBI Taxonomy" id="2487930"/>
    <lineage>
        <taxon>Bacteria</taxon>
        <taxon>Pseudomonadati</taxon>
        <taxon>Bacteroidota</taxon>
        <taxon>Flavobacteriia</taxon>
        <taxon>Flavobacteriales</taxon>
        <taxon>Flavobacteriaceae</taxon>
        <taxon>Aureibaculum</taxon>
    </lineage>
</organism>
<evidence type="ECO:0000313" key="2">
    <source>
        <dbReference type="Proteomes" id="UP000270856"/>
    </source>
</evidence>
<dbReference type="Proteomes" id="UP000270856">
    <property type="component" value="Unassembled WGS sequence"/>
</dbReference>
<dbReference type="AlphaFoldDB" id="A0A3N4NU33"/>
<gene>
    <name evidence="1" type="ORF">EGM88_09215</name>
</gene>
<sequence>MKKQILMKHLRYKILILFILVSTTIIAQKQVVYQKSYDVNKNSTLNLDITNTTVGIEHSTDGKIHFDYGLEFENYSKKEIKKIIDGINIKTTQIGDYINLEVNSDTKINRVDYSFKENITLVYKPDSTEINKKIDKKEYRKSKDSLLREIRSLGMSDLKKFFKRFSTKYNGNKEKKINTSDVKIKISRFSIKVPPNVNIKINGNSSQITFLNDVDSEVNINLDRGFLRAKSLTNSLNQINVKNAVFEAEKITGTKYTLNNVSKCLIGEMSNTLLKTEVSRIEIGEVQQNVEFNDFNSEYFFYNYAPNFNKVSFIGQYSKVHFHESLLSYTLKVFGNNTVFHMGDKELKFGPKKDGLKSLMLEIKKQPEKKSSGNIDFDIVNGIMYVNILKDNE</sequence>
<name>A0A3N4NU33_9FLAO</name>
<proteinExistence type="predicted"/>
<keyword evidence="2" id="KW-1185">Reference proteome</keyword>
<evidence type="ECO:0008006" key="3">
    <source>
        <dbReference type="Google" id="ProtNLM"/>
    </source>
</evidence>
<evidence type="ECO:0000313" key="1">
    <source>
        <dbReference type="EMBL" id="RPD96536.1"/>
    </source>
</evidence>
<comment type="caution">
    <text evidence="1">The sequence shown here is derived from an EMBL/GenBank/DDBJ whole genome shotgun (WGS) entry which is preliminary data.</text>
</comment>
<protein>
    <recommendedName>
        <fullName evidence="3">Adhesin domain-containing protein</fullName>
    </recommendedName>
</protein>